<keyword evidence="2" id="KW-1185">Reference proteome</keyword>
<reference evidence="1" key="2">
    <citation type="submission" date="2025-09" db="UniProtKB">
        <authorList>
            <consortium name="Ensembl"/>
        </authorList>
    </citation>
    <scope>IDENTIFICATION</scope>
</reference>
<proteinExistence type="predicted"/>
<name>A0A8D2QTK5_ZOSLA</name>
<sequence>AITFNLLKSKGEKTKPKGQTLPRDKWPARVVYKMHLPRYLLTYQHHVPVKYIVIGESLTTEIQVCGKFSYDGFSSNPTKNYSSCHCKLVAEAKRVERRDRTLREMKIFSNDSQCY</sequence>
<protein>
    <submittedName>
        <fullName evidence="1">Uncharacterized protein</fullName>
    </submittedName>
</protein>
<organism evidence="1 2">
    <name type="scientific">Zosterops lateralis melanops</name>
    <dbReference type="NCBI Taxonomy" id="1220523"/>
    <lineage>
        <taxon>Eukaryota</taxon>
        <taxon>Metazoa</taxon>
        <taxon>Chordata</taxon>
        <taxon>Craniata</taxon>
        <taxon>Vertebrata</taxon>
        <taxon>Euteleostomi</taxon>
        <taxon>Archelosauria</taxon>
        <taxon>Archosauria</taxon>
        <taxon>Dinosauria</taxon>
        <taxon>Saurischia</taxon>
        <taxon>Theropoda</taxon>
        <taxon>Coelurosauria</taxon>
        <taxon>Aves</taxon>
        <taxon>Neognathae</taxon>
        <taxon>Neoaves</taxon>
        <taxon>Telluraves</taxon>
        <taxon>Australaves</taxon>
        <taxon>Passeriformes</taxon>
        <taxon>Sylvioidea</taxon>
        <taxon>Zosteropidae</taxon>
        <taxon>Zosterops</taxon>
    </lineage>
</organism>
<dbReference type="Proteomes" id="UP000694401">
    <property type="component" value="Unassembled WGS sequence"/>
</dbReference>
<evidence type="ECO:0000313" key="2">
    <source>
        <dbReference type="Proteomes" id="UP000694401"/>
    </source>
</evidence>
<reference evidence="1" key="1">
    <citation type="submission" date="2025-08" db="UniProtKB">
        <authorList>
            <consortium name="Ensembl"/>
        </authorList>
    </citation>
    <scope>IDENTIFICATION</scope>
</reference>
<evidence type="ECO:0000313" key="1">
    <source>
        <dbReference type="Ensembl" id="ENSZLMP00000015803.1"/>
    </source>
</evidence>
<accession>A0A8D2QTK5</accession>
<dbReference type="Ensembl" id="ENSZLMT00000016239.1">
    <property type="protein sequence ID" value="ENSZLMP00000015803.1"/>
    <property type="gene ID" value="ENSZLMG00000010990.1"/>
</dbReference>
<dbReference type="AlphaFoldDB" id="A0A8D2QTK5"/>